<evidence type="ECO:0000256" key="12">
    <source>
        <dbReference type="ARBA" id="ARBA00049556"/>
    </source>
</evidence>
<dbReference type="Pfam" id="PF02737">
    <property type="entry name" value="3HCDH_N"/>
    <property type="match status" value="1"/>
</dbReference>
<dbReference type="Gene3D" id="1.10.1040.50">
    <property type="match status" value="1"/>
</dbReference>
<accession>A0ABP8KFD2</accession>
<dbReference type="RefSeq" id="WP_345267505.1">
    <property type="nucleotide sequence ID" value="NZ_BAABHB010000004.1"/>
</dbReference>
<feature type="domain" description="3-hydroxyacyl-CoA dehydrogenase NAD binding" evidence="15">
    <location>
        <begin position="325"/>
        <end position="503"/>
    </location>
</feature>
<dbReference type="InterPro" id="IPR050136">
    <property type="entry name" value="FA_oxidation_alpha_subunit"/>
</dbReference>
<comment type="similarity">
    <text evidence="13">Belongs to the enoyl-CoA hydratase/isomerase family.</text>
</comment>
<dbReference type="Gene3D" id="3.90.226.10">
    <property type="entry name" value="2-enoyl-CoA Hydratase, Chain A, domain 1"/>
    <property type="match status" value="1"/>
</dbReference>
<dbReference type="SUPFAM" id="SSF52096">
    <property type="entry name" value="ClpP/crotonase"/>
    <property type="match status" value="1"/>
</dbReference>
<evidence type="ECO:0000313" key="16">
    <source>
        <dbReference type="EMBL" id="GAA4405897.1"/>
    </source>
</evidence>
<dbReference type="InterPro" id="IPR006108">
    <property type="entry name" value="3HC_DH_C"/>
</dbReference>
<dbReference type="InterPro" id="IPR029045">
    <property type="entry name" value="ClpP/crotonase-like_dom_sf"/>
</dbReference>
<protein>
    <recommendedName>
        <fullName evidence="4">enoyl-CoA hydratase</fullName>
        <ecNumber evidence="4">4.2.1.17</ecNumber>
    </recommendedName>
</protein>
<keyword evidence="11" id="KW-0511">Multifunctional enzyme</keyword>
<dbReference type="Pfam" id="PF00378">
    <property type="entry name" value="ECH_1"/>
    <property type="match status" value="1"/>
</dbReference>
<dbReference type="PROSITE" id="PS00166">
    <property type="entry name" value="ENOYL_COA_HYDRATASE"/>
    <property type="match status" value="1"/>
</dbReference>
<dbReference type="SUPFAM" id="SSF48179">
    <property type="entry name" value="6-phosphogluconate dehydrogenase C-terminal domain-like"/>
    <property type="match status" value="2"/>
</dbReference>
<dbReference type="InterPro" id="IPR006176">
    <property type="entry name" value="3-OHacyl-CoA_DH_NAD-bd"/>
</dbReference>
<organism evidence="16 17">
    <name type="scientific">Nibrella viscosa</name>
    <dbReference type="NCBI Taxonomy" id="1084524"/>
    <lineage>
        <taxon>Bacteria</taxon>
        <taxon>Pseudomonadati</taxon>
        <taxon>Bacteroidota</taxon>
        <taxon>Cytophagia</taxon>
        <taxon>Cytophagales</taxon>
        <taxon>Spirosomataceae</taxon>
        <taxon>Nibrella</taxon>
    </lineage>
</organism>
<evidence type="ECO:0000256" key="5">
    <source>
        <dbReference type="ARBA" id="ARBA00022832"/>
    </source>
</evidence>
<evidence type="ECO:0000256" key="1">
    <source>
        <dbReference type="ARBA" id="ARBA00005005"/>
    </source>
</evidence>
<evidence type="ECO:0000256" key="9">
    <source>
        <dbReference type="ARBA" id="ARBA00023098"/>
    </source>
</evidence>
<dbReference type="InterPro" id="IPR018376">
    <property type="entry name" value="Enoyl-CoA_hyd/isom_CS"/>
</dbReference>
<evidence type="ECO:0000256" key="6">
    <source>
        <dbReference type="ARBA" id="ARBA00022963"/>
    </source>
</evidence>
<reference evidence="17" key="1">
    <citation type="journal article" date="2019" name="Int. J. Syst. Evol. Microbiol.">
        <title>The Global Catalogue of Microorganisms (GCM) 10K type strain sequencing project: providing services to taxonomists for standard genome sequencing and annotation.</title>
        <authorList>
            <consortium name="The Broad Institute Genomics Platform"/>
            <consortium name="The Broad Institute Genome Sequencing Center for Infectious Disease"/>
            <person name="Wu L."/>
            <person name="Ma J."/>
        </authorList>
    </citation>
    <scope>NUCLEOTIDE SEQUENCE [LARGE SCALE GENOMIC DNA]</scope>
    <source>
        <strain evidence="17">JCM 17925</strain>
    </source>
</reference>
<evidence type="ECO:0000256" key="3">
    <source>
        <dbReference type="ARBA" id="ARBA00008750"/>
    </source>
</evidence>
<evidence type="ECO:0000256" key="2">
    <source>
        <dbReference type="ARBA" id="ARBA00007005"/>
    </source>
</evidence>
<dbReference type="InterPro" id="IPR001753">
    <property type="entry name" value="Enoyl-CoA_hydra/iso"/>
</dbReference>
<keyword evidence="6" id="KW-0442">Lipid degradation</keyword>
<dbReference type="EC" id="4.2.1.17" evidence="4"/>
<evidence type="ECO:0000259" key="15">
    <source>
        <dbReference type="Pfam" id="PF02737"/>
    </source>
</evidence>
<evidence type="ECO:0000256" key="8">
    <source>
        <dbReference type="ARBA" id="ARBA00023027"/>
    </source>
</evidence>
<sequence length="722" mass="78253">MAIHYTVDQNVAIISWNMTSAPMNVLNDESIPEFEAALKRAYEDSAIKGIIITSDKNEFVAGADLKMILRNNDKDPAGMLKVSSELNRIFRAMETSGKPIVAAINGTALGGGFEICLACHYRIAMDTPKSQIGLPEVTIGLLPGGGGTQRLPRILGMEAALPLLVEGKRLPPKEALQAGLVNDLAAGREELLKKAKAWIAANPSPLQPWDERDRKTGQIVGKDNFKVPGGAVQSPTGVRVFSGGTAMLMDKTRGNYPAPLAIMSCVYEGLQVNIDRALKIEGRYFVKVATSKVAKNLIQTMFLGMNEATKGAGRPKDVPPTEVKKLGILGAGMMGSGIAYVSALAGIQVVLKDVSVDAAEKGKDYSRTLLKKGVEHGKVDPFKVDGILNLLRATDQAEDLRGCDLIIEAVFENRELKAQVTKEAEPMLAENGVFASNTSTLPITGLAQASAKPDNFIGLHFFSPVDKMQLVEIIMGKQTADYALALSMDYVKKIRKTPIVVNDSRGFYTSRVFGTYTAEGMALLKDGVNPVLIENAGRDAGMPVGPLAVTDEVALDLVYKISGQAVKDGVLTEEDTSYQVAKMFVDLGRLGKKAKAGFYEYPEAGKKHLWPGLSDLFPLREQQPPIEEVKKRLLYRQAIETVRCFEEGVIRTRLDADLGSILGWGFPPYTGGTLSFVEFVGIDTFVSECDRLADTYGERFRPTEKLRQMVRAGVETGQAIGS</sequence>
<dbReference type="CDD" id="cd06558">
    <property type="entry name" value="crotonase-like"/>
    <property type="match status" value="1"/>
</dbReference>
<dbReference type="PANTHER" id="PTHR43612">
    <property type="entry name" value="TRIFUNCTIONAL ENZYME SUBUNIT ALPHA"/>
    <property type="match status" value="1"/>
</dbReference>
<dbReference type="SUPFAM" id="SSF51735">
    <property type="entry name" value="NAD(P)-binding Rossmann-fold domains"/>
    <property type="match status" value="1"/>
</dbReference>
<evidence type="ECO:0000313" key="17">
    <source>
        <dbReference type="Proteomes" id="UP001500936"/>
    </source>
</evidence>
<keyword evidence="10" id="KW-0456">Lyase</keyword>
<comment type="similarity">
    <text evidence="2">In the central section; belongs to the 3-hydroxyacyl-CoA dehydrogenase family.</text>
</comment>
<keyword evidence="9" id="KW-0443">Lipid metabolism</keyword>
<gene>
    <name evidence="16" type="ORF">GCM10023187_24780</name>
</gene>
<dbReference type="InterPro" id="IPR008927">
    <property type="entry name" value="6-PGluconate_DH-like_C_sf"/>
</dbReference>
<comment type="pathway">
    <text evidence="1">Lipid metabolism; fatty acid beta-oxidation.</text>
</comment>
<feature type="domain" description="3-hydroxyacyl-CoA dehydrogenase C-terminal" evidence="14">
    <location>
        <begin position="506"/>
        <end position="601"/>
    </location>
</feature>
<dbReference type="Gene3D" id="3.40.50.720">
    <property type="entry name" value="NAD(P)-binding Rossmann-like Domain"/>
    <property type="match status" value="1"/>
</dbReference>
<evidence type="ECO:0000256" key="7">
    <source>
        <dbReference type="ARBA" id="ARBA00023002"/>
    </source>
</evidence>
<keyword evidence="7" id="KW-0560">Oxidoreductase</keyword>
<dbReference type="InterPro" id="IPR036291">
    <property type="entry name" value="NAD(P)-bd_dom_sf"/>
</dbReference>
<evidence type="ECO:0000259" key="14">
    <source>
        <dbReference type="Pfam" id="PF00725"/>
    </source>
</evidence>
<dbReference type="PANTHER" id="PTHR43612:SF3">
    <property type="entry name" value="TRIFUNCTIONAL ENZYME SUBUNIT ALPHA, MITOCHONDRIAL"/>
    <property type="match status" value="1"/>
</dbReference>
<evidence type="ECO:0000256" key="10">
    <source>
        <dbReference type="ARBA" id="ARBA00023239"/>
    </source>
</evidence>
<keyword evidence="8" id="KW-0520">NAD</keyword>
<comment type="caution">
    <text evidence="16">The sequence shown here is derived from an EMBL/GenBank/DDBJ whole genome shotgun (WGS) entry which is preliminary data.</text>
</comment>
<evidence type="ECO:0000256" key="13">
    <source>
        <dbReference type="RuleBase" id="RU003707"/>
    </source>
</evidence>
<evidence type="ECO:0000256" key="11">
    <source>
        <dbReference type="ARBA" id="ARBA00023268"/>
    </source>
</evidence>
<comment type="similarity">
    <text evidence="3">In the N-terminal section; belongs to the enoyl-CoA hydratase/isomerase family.</text>
</comment>
<dbReference type="EMBL" id="BAABHB010000004">
    <property type="protein sequence ID" value="GAA4405897.1"/>
    <property type="molecule type" value="Genomic_DNA"/>
</dbReference>
<keyword evidence="17" id="KW-1185">Reference proteome</keyword>
<dbReference type="Proteomes" id="UP001500936">
    <property type="component" value="Unassembled WGS sequence"/>
</dbReference>
<keyword evidence="5" id="KW-0276">Fatty acid metabolism</keyword>
<comment type="catalytic activity">
    <reaction evidence="12">
        <text>a (3S)-3-hydroxyacyl-CoA + NAD(+) = a 3-oxoacyl-CoA + NADH + H(+)</text>
        <dbReference type="Rhea" id="RHEA:22432"/>
        <dbReference type="ChEBI" id="CHEBI:15378"/>
        <dbReference type="ChEBI" id="CHEBI:57318"/>
        <dbReference type="ChEBI" id="CHEBI:57540"/>
        <dbReference type="ChEBI" id="CHEBI:57945"/>
        <dbReference type="ChEBI" id="CHEBI:90726"/>
        <dbReference type="EC" id="1.1.1.35"/>
    </reaction>
</comment>
<name>A0ABP8KFD2_9BACT</name>
<dbReference type="Pfam" id="PF00725">
    <property type="entry name" value="3HCDH"/>
    <property type="match status" value="1"/>
</dbReference>
<evidence type="ECO:0000256" key="4">
    <source>
        <dbReference type="ARBA" id="ARBA00012076"/>
    </source>
</evidence>
<proteinExistence type="inferred from homology"/>